<protein>
    <submittedName>
        <fullName evidence="2">Uncharacterized protein</fullName>
    </submittedName>
</protein>
<dbReference type="AlphaFoldDB" id="A0A6J4NEK4"/>
<feature type="compositionally biased region" description="Basic residues" evidence="1">
    <location>
        <begin position="27"/>
        <end position="54"/>
    </location>
</feature>
<dbReference type="EMBL" id="CADCTR010003176">
    <property type="protein sequence ID" value="CAA9385903.1"/>
    <property type="molecule type" value="Genomic_DNA"/>
</dbReference>
<evidence type="ECO:0000313" key="2">
    <source>
        <dbReference type="EMBL" id="CAA9385903.1"/>
    </source>
</evidence>
<feature type="region of interest" description="Disordered" evidence="1">
    <location>
        <begin position="1"/>
        <end position="54"/>
    </location>
</feature>
<proteinExistence type="predicted"/>
<sequence>GATRRQGGARNRRAVGHRAGDSGAARSPRRAPRRLRPGRPLARRRTCGRGVRRG</sequence>
<name>A0A6J4NEK4_9CHLR</name>
<feature type="non-terminal residue" evidence="2">
    <location>
        <position position="1"/>
    </location>
</feature>
<gene>
    <name evidence="2" type="ORF">AVDCRST_MAG93-9453</name>
</gene>
<feature type="non-terminal residue" evidence="2">
    <location>
        <position position="54"/>
    </location>
</feature>
<accession>A0A6J4NEK4</accession>
<evidence type="ECO:0000256" key="1">
    <source>
        <dbReference type="SAM" id="MobiDB-lite"/>
    </source>
</evidence>
<organism evidence="2">
    <name type="scientific">uncultured Chloroflexia bacterium</name>
    <dbReference type="NCBI Taxonomy" id="1672391"/>
    <lineage>
        <taxon>Bacteria</taxon>
        <taxon>Bacillati</taxon>
        <taxon>Chloroflexota</taxon>
        <taxon>Chloroflexia</taxon>
        <taxon>environmental samples</taxon>
    </lineage>
</organism>
<reference evidence="2" key="1">
    <citation type="submission" date="2020-02" db="EMBL/GenBank/DDBJ databases">
        <authorList>
            <person name="Meier V. D."/>
        </authorList>
    </citation>
    <scope>NUCLEOTIDE SEQUENCE</scope>
    <source>
        <strain evidence="2">AVDCRST_MAG93</strain>
    </source>
</reference>